<dbReference type="EMBL" id="KP136319">
    <property type="protein sequence ID" value="AJF97415.1"/>
    <property type="molecule type" value="Genomic_DNA"/>
</dbReference>
<reference evidence="1 2" key="1">
    <citation type="journal article" date="2015" name="Parasitol. Res.">
        <title>Viruses in close associations with free-living amoebae.</title>
        <authorList>
            <person name="Scheid P."/>
        </authorList>
    </citation>
    <scope>NUCLEOTIDE SEQUENCE [LARGE SCALE GENOMIC DNA]</scope>
    <source>
        <strain evidence="1">KlaHel</strain>
    </source>
</reference>
<evidence type="ECO:0000313" key="1">
    <source>
        <dbReference type="EMBL" id="AJF97415.1"/>
    </source>
</evidence>
<dbReference type="RefSeq" id="YP_009119650.1">
    <property type="nucleotide sequence ID" value="NC_026440.1"/>
</dbReference>
<dbReference type="Proteomes" id="UP000202511">
    <property type="component" value="Segment"/>
</dbReference>
<dbReference type="GeneID" id="23462332"/>
<name>A0A0B5J6M2_9VIRU</name>
<protein>
    <submittedName>
        <fullName evidence="1">Uncharacterized protein</fullName>
    </submittedName>
</protein>
<organism evidence="1 2">
    <name type="scientific">Pandoravirus inopinatum</name>
    <dbReference type="NCBI Taxonomy" id="1605721"/>
    <lineage>
        <taxon>Viruses</taxon>
        <taxon>Pandoravirus</taxon>
    </lineage>
</organism>
<sequence length="133" mass="15132">MDVLHCRARLCNARAQRAKPRAAETFFPQVGAARRLAPNNCAHARLTTKNGKPQKSKRKKRIAVCASLVVSLFVCFDKANARKTVPVRFARPTSWRDPNEADDCHGAFFAHNTKRPWDPLRCARQDWMISVFL</sequence>
<dbReference type="KEGG" id="vg:23462332"/>
<proteinExistence type="predicted"/>
<accession>A0A0B5J6M2</accession>
<evidence type="ECO:0000313" key="2">
    <source>
        <dbReference type="Proteomes" id="UP000202511"/>
    </source>
</evidence>